<feature type="compositionally biased region" description="Pro residues" evidence="1">
    <location>
        <begin position="59"/>
        <end position="81"/>
    </location>
</feature>
<evidence type="ECO:0000256" key="1">
    <source>
        <dbReference type="SAM" id="MobiDB-lite"/>
    </source>
</evidence>
<feature type="region of interest" description="Disordered" evidence="1">
    <location>
        <begin position="1"/>
        <end position="87"/>
    </location>
</feature>
<gene>
    <name evidence="2" type="ORF">UU56_C0001G0047</name>
</gene>
<evidence type="ECO:0000313" key="2">
    <source>
        <dbReference type="EMBL" id="KKS05080.1"/>
    </source>
</evidence>
<name>A0A0G0VW72_9BACT</name>
<proteinExistence type="predicted"/>
<protein>
    <submittedName>
        <fullName evidence="2">Cellulose-binding family II</fullName>
    </submittedName>
</protein>
<feature type="compositionally biased region" description="Polar residues" evidence="1">
    <location>
        <begin position="22"/>
        <end position="32"/>
    </location>
</feature>
<dbReference type="EMBL" id="LCBC01000001">
    <property type="protein sequence ID" value="KKS05080.1"/>
    <property type="molecule type" value="Genomic_DNA"/>
</dbReference>
<comment type="caution">
    <text evidence="2">The sequence shown here is derived from an EMBL/GenBank/DDBJ whole genome shotgun (WGS) entry which is preliminary data.</text>
</comment>
<dbReference type="Proteomes" id="UP000034493">
    <property type="component" value="Unassembled WGS sequence"/>
</dbReference>
<reference evidence="2 3" key="1">
    <citation type="journal article" date="2015" name="Nature">
        <title>rRNA introns, odd ribosomes, and small enigmatic genomes across a large radiation of phyla.</title>
        <authorList>
            <person name="Brown C.T."/>
            <person name="Hug L.A."/>
            <person name="Thomas B.C."/>
            <person name="Sharon I."/>
            <person name="Castelle C.J."/>
            <person name="Singh A."/>
            <person name="Wilkins M.J."/>
            <person name="Williams K.H."/>
            <person name="Banfield J.F."/>
        </authorList>
    </citation>
    <scope>NUCLEOTIDE SEQUENCE [LARGE SCALE GENOMIC DNA]</scope>
</reference>
<dbReference type="AlphaFoldDB" id="A0A0G0VW72"/>
<organism evidence="2 3">
    <name type="scientific">Candidatus Curtissbacteria bacterium GW2011_GWA2_41_24</name>
    <dbReference type="NCBI Taxonomy" id="1618411"/>
    <lineage>
        <taxon>Bacteria</taxon>
        <taxon>Candidatus Curtissiibacteriota</taxon>
    </lineage>
</organism>
<evidence type="ECO:0000313" key="3">
    <source>
        <dbReference type="Proteomes" id="UP000034493"/>
    </source>
</evidence>
<sequence>MAVVLSTTGIAVASHSIKDSPETPQLIESISPSPNPMVESTKEALILPSPSPVVQTRPKSPPSPLPSPSLSPQSPPTPTTPTPAVEGTTIAKSEKELRREKLTQLAQQPDWCPAKEWYRPEDIPTNHVCPTEPNPTAIAFHQCMGWVTPYKAKYSGSSEDQQDLCAKDVGL</sequence>
<accession>A0A0G0VW72</accession>